<gene>
    <name evidence="6" type="ORF">SE17_39220</name>
</gene>
<dbReference type="Pfam" id="PF13377">
    <property type="entry name" value="Peripla_BP_3"/>
    <property type="match status" value="1"/>
</dbReference>
<evidence type="ECO:0000313" key="6">
    <source>
        <dbReference type="EMBL" id="KPV48225.1"/>
    </source>
</evidence>
<keyword evidence="1" id="KW-0678">Repressor</keyword>
<dbReference type="EMBL" id="LJCR01002830">
    <property type="protein sequence ID" value="KPV48225.1"/>
    <property type="molecule type" value="Genomic_DNA"/>
</dbReference>
<keyword evidence="4" id="KW-0804">Transcription</keyword>
<dbReference type="SUPFAM" id="SSF53822">
    <property type="entry name" value="Periplasmic binding protein-like I"/>
    <property type="match status" value="1"/>
</dbReference>
<dbReference type="InterPro" id="IPR028082">
    <property type="entry name" value="Peripla_BP_I"/>
</dbReference>
<feature type="domain" description="Transcriptional regulator LacI/GalR-like sensor" evidence="5">
    <location>
        <begin position="2"/>
        <end position="95"/>
    </location>
</feature>
<sequence length="102" mass="11168">ELPSAIVAMNNMVAVGIVLALRERGLSIPEDIALVCFDDIQYASLLYPFLTAMVQPAETFGTIAAQLLIERIDGRATERRRQVVLSPDLVVRRSCGAQLARV</sequence>
<name>A0A0P9D6E9_9CHLR</name>
<evidence type="ECO:0000313" key="7">
    <source>
        <dbReference type="Proteomes" id="UP000050509"/>
    </source>
</evidence>
<dbReference type="PANTHER" id="PTHR30146">
    <property type="entry name" value="LACI-RELATED TRANSCRIPTIONAL REPRESSOR"/>
    <property type="match status" value="1"/>
</dbReference>
<evidence type="ECO:0000256" key="4">
    <source>
        <dbReference type="ARBA" id="ARBA00023163"/>
    </source>
</evidence>
<evidence type="ECO:0000256" key="1">
    <source>
        <dbReference type="ARBA" id="ARBA00022491"/>
    </source>
</evidence>
<feature type="non-terminal residue" evidence="6">
    <location>
        <position position="1"/>
    </location>
</feature>
<accession>A0A0P9D6E9</accession>
<keyword evidence="7" id="KW-1185">Reference proteome</keyword>
<organism evidence="6 7">
    <name type="scientific">Kouleothrix aurantiaca</name>
    <dbReference type="NCBI Taxonomy" id="186479"/>
    <lineage>
        <taxon>Bacteria</taxon>
        <taxon>Bacillati</taxon>
        <taxon>Chloroflexota</taxon>
        <taxon>Chloroflexia</taxon>
        <taxon>Chloroflexales</taxon>
        <taxon>Roseiflexineae</taxon>
        <taxon>Roseiflexaceae</taxon>
        <taxon>Kouleothrix</taxon>
    </lineage>
</organism>
<dbReference type="InterPro" id="IPR046335">
    <property type="entry name" value="LacI/GalR-like_sensor"/>
</dbReference>
<keyword evidence="2" id="KW-0805">Transcription regulation</keyword>
<protein>
    <recommendedName>
        <fullName evidence="5">Transcriptional regulator LacI/GalR-like sensor domain-containing protein</fullName>
    </recommendedName>
</protein>
<dbReference type="Proteomes" id="UP000050509">
    <property type="component" value="Unassembled WGS sequence"/>
</dbReference>
<dbReference type="GO" id="GO:0003700">
    <property type="term" value="F:DNA-binding transcription factor activity"/>
    <property type="evidence" value="ECO:0007669"/>
    <property type="project" value="TreeGrafter"/>
</dbReference>
<comment type="caution">
    <text evidence="6">The sequence shown here is derived from an EMBL/GenBank/DDBJ whole genome shotgun (WGS) entry which is preliminary data.</text>
</comment>
<dbReference type="PANTHER" id="PTHR30146:SF148">
    <property type="entry name" value="HTH-TYPE TRANSCRIPTIONAL REPRESSOR PURR-RELATED"/>
    <property type="match status" value="1"/>
</dbReference>
<keyword evidence="3" id="KW-0238">DNA-binding</keyword>
<proteinExistence type="predicted"/>
<evidence type="ECO:0000259" key="5">
    <source>
        <dbReference type="Pfam" id="PF13377"/>
    </source>
</evidence>
<dbReference type="GO" id="GO:0000976">
    <property type="term" value="F:transcription cis-regulatory region binding"/>
    <property type="evidence" value="ECO:0007669"/>
    <property type="project" value="TreeGrafter"/>
</dbReference>
<evidence type="ECO:0000256" key="3">
    <source>
        <dbReference type="ARBA" id="ARBA00023125"/>
    </source>
</evidence>
<reference evidence="6 7" key="1">
    <citation type="submission" date="2015-09" db="EMBL/GenBank/DDBJ databases">
        <title>Draft genome sequence of Kouleothrix aurantiaca JCM 19913.</title>
        <authorList>
            <person name="Hemp J."/>
        </authorList>
    </citation>
    <scope>NUCLEOTIDE SEQUENCE [LARGE SCALE GENOMIC DNA]</scope>
    <source>
        <strain evidence="6 7">COM-B</strain>
    </source>
</reference>
<evidence type="ECO:0000256" key="2">
    <source>
        <dbReference type="ARBA" id="ARBA00023015"/>
    </source>
</evidence>
<dbReference type="Gene3D" id="3.40.50.2300">
    <property type="match status" value="1"/>
</dbReference>
<dbReference type="AlphaFoldDB" id="A0A0P9D6E9"/>